<accession>A0ABT1MK74</accession>
<dbReference type="Gene3D" id="3.40.630.30">
    <property type="match status" value="1"/>
</dbReference>
<organism evidence="2 3">
    <name type="scientific">Coprobacter tertius</name>
    <dbReference type="NCBI Taxonomy" id="2944915"/>
    <lineage>
        <taxon>Bacteria</taxon>
        <taxon>Pseudomonadati</taxon>
        <taxon>Bacteroidota</taxon>
        <taxon>Bacteroidia</taxon>
        <taxon>Bacteroidales</taxon>
        <taxon>Barnesiellaceae</taxon>
        <taxon>Coprobacter</taxon>
    </lineage>
</organism>
<evidence type="ECO:0000313" key="3">
    <source>
        <dbReference type="Proteomes" id="UP001205603"/>
    </source>
</evidence>
<keyword evidence="1" id="KW-1133">Transmembrane helix</keyword>
<dbReference type="SUPFAM" id="SSF55729">
    <property type="entry name" value="Acyl-CoA N-acyltransferases (Nat)"/>
    <property type="match status" value="1"/>
</dbReference>
<evidence type="ECO:0000256" key="1">
    <source>
        <dbReference type="SAM" id="Phobius"/>
    </source>
</evidence>
<name>A0ABT1MK74_9BACT</name>
<dbReference type="Proteomes" id="UP001205603">
    <property type="component" value="Unassembled WGS sequence"/>
</dbReference>
<dbReference type="RefSeq" id="WP_255028398.1">
    <property type="nucleotide sequence ID" value="NZ_JANDHW010000019.1"/>
</dbReference>
<dbReference type="InterPro" id="IPR016181">
    <property type="entry name" value="Acyl_CoA_acyltransferase"/>
</dbReference>
<dbReference type="EMBL" id="JANDHW010000019">
    <property type="protein sequence ID" value="MCP9613012.1"/>
    <property type="molecule type" value="Genomic_DNA"/>
</dbReference>
<keyword evidence="1" id="KW-0812">Transmembrane</keyword>
<proteinExistence type="predicted"/>
<reference evidence="2 3" key="1">
    <citation type="submission" date="2022-07" db="EMBL/GenBank/DDBJ databases">
        <title>Fecal culturing of patients with breast cancer.</title>
        <authorList>
            <person name="Teng N.M.Y."/>
            <person name="Kiu R."/>
            <person name="Evans R."/>
            <person name="Baker D.J."/>
            <person name="Zenner C."/>
            <person name="Robinson S.D."/>
            <person name="Hall L.J."/>
        </authorList>
    </citation>
    <scope>NUCLEOTIDE SEQUENCE [LARGE SCALE GENOMIC DNA]</scope>
    <source>
        <strain evidence="2 3">LH1063</strain>
    </source>
</reference>
<keyword evidence="1" id="KW-0472">Membrane</keyword>
<evidence type="ECO:0000313" key="2">
    <source>
        <dbReference type="EMBL" id="MCP9613012.1"/>
    </source>
</evidence>
<feature type="transmembrane region" description="Helical" evidence="1">
    <location>
        <begin position="226"/>
        <end position="244"/>
    </location>
</feature>
<sequence length="267" mass="32132">MCINDYKPYQYGAIFKGAPHCERRLTSDEIKSLLGKKIWFVRNVFDFDCKNETSFWYIINDKPLKIEDLSSKTRNQVRRALKTLNIRKIEAAEMLHGGYKVYNDSYKRYKKVTSYPLSEENWRKHIEIGNVNFEYWGAYENNTGKMVAYSEVLIQSDMAKYTALKGIPEYLNKYYPFYGLLFQMNEYYIEKRKMLYVTDGARSVTEHSNIQVFLNKFRFRKAYCNLVIKYVFWLKVVVNILYPFRRIMPFKKIKYLLYFEAMQRGAY</sequence>
<comment type="caution">
    <text evidence="2">The sequence shown here is derived from an EMBL/GenBank/DDBJ whole genome shotgun (WGS) entry which is preliminary data.</text>
</comment>
<keyword evidence="3" id="KW-1185">Reference proteome</keyword>
<protein>
    <submittedName>
        <fullName evidence="2">Uncharacterized protein</fullName>
    </submittedName>
</protein>
<gene>
    <name evidence="2" type="ORF">NMU02_13015</name>
</gene>